<dbReference type="Gene3D" id="3.30.930.10">
    <property type="entry name" value="Bira Bifunctional Protein, Domain 2"/>
    <property type="match status" value="1"/>
</dbReference>
<evidence type="ECO:0000313" key="9">
    <source>
        <dbReference type="EMBL" id="PXF46273.1"/>
    </source>
</evidence>
<dbReference type="PANTHER" id="PTHR22594:SF5">
    <property type="entry name" value="ASPARTATE--TRNA LIGASE, MITOCHONDRIAL"/>
    <property type="match status" value="1"/>
</dbReference>
<dbReference type="Gene3D" id="3.30.1360.30">
    <property type="entry name" value="GAD-like domain"/>
    <property type="match status" value="1"/>
</dbReference>
<proteinExistence type="inferred from homology"/>
<dbReference type="AlphaFoldDB" id="A0A2V3IW26"/>
<dbReference type="InterPro" id="IPR002312">
    <property type="entry name" value="Asp/Asn-tRNA-synth_IIb"/>
</dbReference>
<dbReference type="CDD" id="cd00777">
    <property type="entry name" value="AspRS_core"/>
    <property type="match status" value="1"/>
</dbReference>
<dbReference type="InterPro" id="IPR006195">
    <property type="entry name" value="aa-tRNA-synth_II"/>
</dbReference>
<comment type="caution">
    <text evidence="9">The sequence shown here is derived from an EMBL/GenBank/DDBJ whole genome shotgun (WGS) entry which is preliminary data.</text>
</comment>
<evidence type="ECO:0000256" key="7">
    <source>
        <dbReference type="SAM" id="MobiDB-lite"/>
    </source>
</evidence>
<dbReference type="NCBIfam" id="NF001750">
    <property type="entry name" value="PRK00476.1"/>
    <property type="match status" value="1"/>
</dbReference>
<dbReference type="InterPro" id="IPR029351">
    <property type="entry name" value="GAD_dom"/>
</dbReference>
<keyword evidence="6" id="KW-0030">Aminoacyl-tRNA synthetase</keyword>
<evidence type="ECO:0000313" key="10">
    <source>
        <dbReference type="Proteomes" id="UP000247409"/>
    </source>
</evidence>
<feature type="region of interest" description="Disordered" evidence="7">
    <location>
        <begin position="1"/>
        <end position="26"/>
    </location>
</feature>
<dbReference type="PRINTS" id="PR01042">
    <property type="entry name" value="TRNASYNTHASP"/>
</dbReference>
<sequence length="671" mass="73939">MQATRATDAKTARVPQGTVNDTHDTARHELLPIPHSTELRTHTCGQLRVSDVGSSVRLHGWAHAVRDKGGVLFVLLRDRYGVIQVIFGDESPSHIVEAAKDIRIEYVVGVSGVVARRDESVINQDMETGDIEVIANDVVIVSKTKPMPFMIPDVGKEHKRGKVKIKKGPSSESESSAGEDTRLRYRYLDLRRPVLQDRLITRHKAALAVRNYLDASGFIEIETPILTKATPEGARDYLVPSRVHPGSWYALPQSPQIYKQLLMVSGFDRYFQITKCFRDEDLRQDRQPEFTQIDLEMSFVERESVLKVAEGVVRAMFKKVLRKTIESIPRITYTEALDKYGVDAPDLRFGMELQDITNYEVVQLSSFAPIASAIESGGMVKALVYTGAAKGTSRKMIDQYISFVKGYGLSGLLYAKVSDDGSITGPLTKISKTPDQVRNLIRKTLGAGVGDLVFVASGSPVAVNTGLGRLRVKLGQDSGMTYNGPEYALCWVLDFPLFDFDEDSSRYMSVHHPFTSPAQEHIHLLDDYSRLGEIKSNAYDLVCNGSEIGGGSIRIHDPEVQQKVFTALGISEQEQKDKFGFLLDALSYGAPPHGGLAFGLDRCIMMLSGADSIRDVVAFPKTTSASDLMAGAPAPVPKDLLDELQVETTASQDKENKGGNLRDLKANTSPE</sequence>
<evidence type="ECO:0000256" key="1">
    <source>
        <dbReference type="ARBA" id="ARBA00006303"/>
    </source>
</evidence>
<dbReference type="InterPro" id="IPR004115">
    <property type="entry name" value="GAD-like_sf"/>
</dbReference>
<protein>
    <submittedName>
        <fullName evidence="9">Aspartate--tRNA(Asp/Asn) ligase</fullName>
    </submittedName>
</protein>
<gene>
    <name evidence="9" type="ORF">BWQ96_03929</name>
</gene>
<organism evidence="9 10">
    <name type="scientific">Gracilariopsis chorda</name>
    <dbReference type="NCBI Taxonomy" id="448386"/>
    <lineage>
        <taxon>Eukaryota</taxon>
        <taxon>Rhodophyta</taxon>
        <taxon>Florideophyceae</taxon>
        <taxon>Rhodymeniophycidae</taxon>
        <taxon>Gracilariales</taxon>
        <taxon>Gracilariaceae</taxon>
        <taxon>Gracilariopsis</taxon>
    </lineage>
</organism>
<keyword evidence="10" id="KW-1185">Reference proteome</keyword>
<dbReference type="Gene3D" id="2.40.50.140">
    <property type="entry name" value="Nucleic acid-binding proteins"/>
    <property type="match status" value="1"/>
</dbReference>
<evidence type="ECO:0000256" key="5">
    <source>
        <dbReference type="ARBA" id="ARBA00022917"/>
    </source>
</evidence>
<dbReference type="PANTHER" id="PTHR22594">
    <property type="entry name" value="ASPARTYL/LYSYL-TRNA SYNTHETASE"/>
    <property type="match status" value="1"/>
</dbReference>
<keyword evidence="4" id="KW-0067">ATP-binding</keyword>
<name>A0A2V3IW26_9FLOR</name>
<dbReference type="OrthoDB" id="439710at2759"/>
<comment type="similarity">
    <text evidence="1">Belongs to the class-II aminoacyl-tRNA synthetase family. Type 1 subfamily.</text>
</comment>
<evidence type="ECO:0000259" key="8">
    <source>
        <dbReference type="PROSITE" id="PS50862"/>
    </source>
</evidence>
<reference evidence="9 10" key="1">
    <citation type="journal article" date="2018" name="Mol. Biol. Evol.">
        <title>Analysis of the draft genome of the red seaweed Gracilariopsis chorda provides insights into genome size evolution in Rhodophyta.</title>
        <authorList>
            <person name="Lee J."/>
            <person name="Yang E.C."/>
            <person name="Graf L."/>
            <person name="Yang J.H."/>
            <person name="Qiu H."/>
            <person name="Zel Zion U."/>
            <person name="Chan C.X."/>
            <person name="Stephens T.G."/>
            <person name="Weber A.P.M."/>
            <person name="Boo G.H."/>
            <person name="Boo S.M."/>
            <person name="Kim K.M."/>
            <person name="Shin Y."/>
            <person name="Jung M."/>
            <person name="Lee S.J."/>
            <person name="Yim H.S."/>
            <person name="Lee J.H."/>
            <person name="Bhattacharya D."/>
            <person name="Yoon H.S."/>
        </authorList>
    </citation>
    <scope>NUCLEOTIDE SEQUENCE [LARGE SCALE GENOMIC DNA]</scope>
    <source>
        <strain evidence="9 10">SKKU-2015</strain>
        <tissue evidence="9">Whole body</tissue>
    </source>
</reference>
<evidence type="ECO:0000256" key="4">
    <source>
        <dbReference type="ARBA" id="ARBA00022840"/>
    </source>
</evidence>
<dbReference type="InterPro" id="IPR045864">
    <property type="entry name" value="aa-tRNA-synth_II/BPL/LPL"/>
</dbReference>
<evidence type="ECO:0000256" key="3">
    <source>
        <dbReference type="ARBA" id="ARBA00022741"/>
    </source>
</evidence>
<feature type="compositionally biased region" description="Basic and acidic residues" evidence="7">
    <location>
        <begin position="652"/>
        <end position="665"/>
    </location>
</feature>
<dbReference type="EMBL" id="NBIV01000041">
    <property type="protein sequence ID" value="PXF46273.1"/>
    <property type="molecule type" value="Genomic_DNA"/>
</dbReference>
<dbReference type="GO" id="GO:0006422">
    <property type="term" value="P:aspartyl-tRNA aminoacylation"/>
    <property type="evidence" value="ECO:0007669"/>
    <property type="project" value="TreeGrafter"/>
</dbReference>
<dbReference type="PROSITE" id="PS50862">
    <property type="entry name" value="AA_TRNA_LIGASE_II"/>
    <property type="match status" value="1"/>
</dbReference>
<dbReference type="Pfam" id="PF00152">
    <property type="entry name" value="tRNA-synt_2"/>
    <property type="match status" value="1"/>
</dbReference>
<dbReference type="InterPro" id="IPR004365">
    <property type="entry name" value="NA-bd_OB_tRNA"/>
</dbReference>
<feature type="region of interest" description="Disordered" evidence="7">
    <location>
        <begin position="647"/>
        <end position="671"/>
    </location>
</feature>
<dbReference type="InterPro" id="IPR004524">
    <property type="entry name" value="Asp-tRNA-ligase_1"/>
</dbReference>
<keyword evidence="5" id="KW-0648">Protein biosynthesis</keyword>
<dbReference type="NCBIfam" id="TIGR00459">
    <property type="entry name" value="aspS_bact"/>
    <property type="match status" value="1"/>
</dbReference>
<keyword evidence="3" id="KW-0547">Nucleotide-binding</keyword>
<dbReference type="CDD" id="cd04317">
    <property type="entry name" value="EcAspRS_like_N"/>
    <property type="match status" value="1"/>
</dbReference>
<dbReference type="GO" id="GO:0004815">
    <property type="term" value="F:aspartate-tRNA ligase activity"/>
    <property type="evidence" value="ECO:0007669"/>
    <property type="project" value="TreeGrafter"/>
</dbReference>
<dbReference type="Pfam" id="PF02938">
    <property type="entry name" value="GAD"/>
    <property type="match status" value="1"/>
</dbReference>
<dbReference type="SUPFAM" id="SSF50249">
    <property type="entry name" value="Nucleic acid-binding proteins"/>
    <property type="match status" value="1"/>
</dbReference>
<dbReference type="InterPro" id="IPR012340">
    <property type="entry name" value="NA-bd_OB-fold"/>
</dbReference>
<evidence type="ECO:0000256" key="6">
    <source>
        <dbReference type="ARBA" id="ARBA00023146"/>
    </source>
</evidence>
<accession>A0A2V3IW26</accession>
<dbReference type="InterPro" id="IPR047089">
    <property type="entry name" value="Asp-tRNA-ligase_1_N"/>
</dbReference>
<dbReference type="InterPro" id="IPR047090">
    <property type="entry name" value="AspRS_core"/>
</dbReference>
<evidence type="ECO:0000256" key="2">
    <source>
        <dbReference type="ARBA" id="ARBA00022598"/>
    </source>
</evidence>
<dbReference type="Pfam" id="PF01336">
    <property type="entry name" value="tRNA_anti-codon"/>
    <property type="match status" value="1"/>
</dbReference>
<dbReference type="SUPFAM" id="SSF55261">
    <property type="entry name" value="GAD domain-like"/>
    <property type="match status" value="1"/>
</dbReference>
<dbReference type="InterPro" id="IPR004364">
    <property type="entry name" value="Aa-tRNA-synt_II"/>
</dbReference>
<dbReference type="SUPFAM" id="SSF55681">
    <property type="entry name" value="Class II aaRS and biotin synthetases"/>
    <property type="match status" value="1"/>
</dbReference>
<keyword evidence="2 9" id="KW-0436">Ligase</keyword>
<feature type="domain" description="Aminoacyl-transfer RNA synthetases class-II family profile" evidence="8">
    <location>
        <begin position="208"/>
        <end position="633"/>
    </location>
</feature>
<dbReference type="Proteomes" id="UP000247409">
    <property type="component" value="Unassembled WGS sequence"/>
</dbReference>
<dbReference type="GO" id="GO:0005524">
    <property type="term" value="F:ATP binding"/>
    <property type="evidence" value="ECO:0007669"/>
    <property type="project" value="UniProtKB-KW"/>
</dbReference>
<dbReference type="GO" id="GO:0005737">
    <property type="term" value="C:cytoplasm"/>
    <property type="evidence" value="ECO:0007669"/>
    <property type="project" value="InterPro"/>
</dbReference>
<dbReference type="HAMAP" id="MF_00044">
    <property type="entry name" value="Asp_tRNA_synth_type1"/>
    <property type="match status" value="1"/>
</dbReference>
<dbReference type="GO" id="GO:0003676">
    <property type="term" value="F:nucleic acid binding"/>
    <property type="evidence" value="ECO:0007669"/>
    <property type="project" value="InterPro"/>
</dbReference>
<dbReference type="STRING" id="448386.A0A2V3IW26"/>